<sequence length="780" mass="88082">MSILLLDNEENNASKILERNGLIDEKDSAKDPLVDELKKSIQETTADLPLGKALHLLLNVHGQVFDKAVSSIQKCSTAAEIAIKIAESPTIKAILSIQTYISKDISALFKQIYDSLKDKLLKKQPNEAAMRVVGYFAVHSSTCKIQAQQVLIDELKSTDKKDQLAVVVLLQFLMKQYNNSMNTVASVFFTPLVQLVEMRSSQPTLLNCSACELALQCVRMTLTASADTLISETSTTKIMEVEESKSKDTSEEFWHGLDKLLHMLEKWQKSKTSIESAAYKELSRMALDKNTATWQALLKYITPRSILSDKPLTLKKQRQVLSDTEISSSTQLLILALLQKGQWIELYGDNRGTVITSTEQDDIKSDIQEKFESSMQLKHLVPRLVMTLPRLFSCSKITGNQVIQGIIDQVVDSSNEMTSRLAPMMMNQPEPSICYLLMHIAQQDAHSQFAYDMLTHLISKQADQAVPILQDNLLSLVKQSNQACELLIKCMEFADLPVLIRKLMKMSIVEDEREKMTCVALISKALLQERWASSSILSYIEMVRDFKLHRGFTAPGLTTHLHGPQDITSLNLSATDVSEVFEPDQVQTISISLLLPLQLWSMRVSEQDFGSALRQLVHYCYGIPKDGTWIDAWKQLSFAFVKNHQLVWHVVEECTHILTSQISITQDMVSDTSIQAMQWKDNIVFLRISPMLILQTIPKEAFDVLLLPNSYLNVIAHKLERIGVSRDTIKTTQQQDAHTPVCIQLMDELLQRSFESEQLDHDIQNSVDFSISLLAKLFCV</sequence>
<dbReference type="Proteomes" id="UP000077051">
    <property type="component" value="Unassembled WGS sequence"/>
</dbReference>
<accession>A0A168MX73</accession>
<dbReference type="OrthoDB" id="79603at2759"/>
<protein>
    <submittedName>
        <fullName evidence="1">Uncharacterized protein</fullName>
    </submittedName>
</protein>
<reference evidence="1 2" key="1">
    <citation type="submission" date="2015-06" db="EMBL/GenBank/DDBJ databases">
        <title>Expansion of signal transduction pathways in fungi by whole-genome duplication.</title>
        <authorList>
            <consortium name="DOE Joint Genome Institute"/>
            <person name="Corrochano L.M."/>
            <person name="Kuo A."/>
            <person name="Marcet-Houben M."/>
            <person name="Polaino S."/>
            <person name="Salamov A."/>
            <person name="Villalobos J.M."/>
            <person name="Alvarez M.I."/>
            <person name="Avalos J."/>
            <person name="Benito E.P."/>
            <person name="Benoit I."/>
            <person name="Burger G."/>
            <person name="Camino L.P."/>
            <person name="Canovas D."/>
            <person name="Cerda-Olmedo E."/>
            <person name="Cheng J.-F."/>
            <person name="Dominguez A."/>
            <person name="Elias M."/>
            <person name="Eslava A.P."/>
            <person name="Glaser F."/>
            <person name="Grimwood J."/>
            <person name="Gutierrez G."/>
            <person name="Heitman J."/>
            <person name="Henrissat B."/>
            <person name="Iturriaga E.A."/>
            <person name="Lang B.F."/>
            <person name="Lavin J.L."/>
            <person name="Lee S."/>
            <person name="Li W."/>
            <person name="Lindquist E."/>
            <person name="Lopez-Garcia S."/>
            <person name="Luque E.M."/>
            <person name="Marcos A.T."/>
            <person name="Martin J."/>
            <person name="Mccluskey K."/>
            <person name="Medina H.R."/>
            <person name="Miralles-Duran A."/>
            <person name="Miyazaki A."/>
            <person name="Munoz-Torres E."/>
            <person name="Oguiza J.A."/>
            <person name="Ohm R."/>
            <person name="Olmedo M."/>
            <person name="Orejas M."/>
            <person name="Ortiz-Castellanos L."/>
            <person name="Pisabarro A.G."/>
            <person name="Rodriguez-Romero J."/>
            <person name="Ruiz-Herrera J."/>
            <person name="Ruiz-Vazquez R."/>
            <person name="Sanz C."/>
            <person name="Schackwitz W."/>
            <person name="Schmutz J."/>
            <person name="Shahriari M."/>
            <person name="Shelest E."/>
            <person name="Silva-Franco F."/>
            <person name="Soanes D."/>
            <person name="Syed K."/>
            <person name="Tagua V.G."/>
            <person name="Talbot N.J."/>
            <person name="Thon M."/>
            <person name="De Vries R.P."/>
            <person name="Wiebenga A."/>
            <person name="Yadav J.S."/>
            <person name="Braun E.L."/>
            <person name="Baker S."/>
            <person name="Garre V."/>
            <person name="Horwitz B."/>
            <person name="Torres-Martinez S."/>
            <person name="Idnurm A."/>
            <person name="Herrera-Estrella A."/>
            <person name="Gabaldon T."/>
            <person name="Grigoriev I.V."/>
        </authorList>
    </citation>
    <scope>NUCLEOTIDE SEQUENCE [LARGE SCALE GENOMIC DNA]</scope>
    <source>
        <strain evidence="1 2">CBS 277.49</strain>
    </source>
</reference>
<dbReference type="EMBL" id="AMYB01000003">
    <property type="protein sequence ID" value="OAD05486.1"/>
    <property type="molecule type" value="Genomic_DNA"/>
</dbReference>
<evidence type="ECO:0000313" key="1">
    <source>
        <dbReference type="EMBL" id="OAD05486.1"/>
    </source>
</evidence>
<gene>
    <name evidence="1" type="ORF">MUCCIDRAFT_109352</name>
</gene>
<keyword evidence="2" id="KW-1185">Reference proteome</keyword>
<proteinExistence type="predicted"/>
<dbReference type="VEuPathDB" id="FungiDB:MUCCIDRAFT_109352"/>
<evidence type="ECO:0000313" key="2">
    <source>
        <dbReference type="Proteomes" id="UP000077051"/>
    </source>
</evidence>
<organism evidence="1 2">
    <name type="scientific">Mucor lusitanicus CBS 277.49</name>
    <dbReference type="NCBI Taxonomy" id="747725"/>
    <lineage>
        <taxon>Eukaryota</taxon>
        <taxon>Fungi</taxon>
        <taxon>Fungi incertae sedis</taxon>
        <taxon>Mucoromycota</taxon>
        <taxon>Mucoromycotina</taxon>
        <taxon>Mucoromycetes</taxon>
        <taxon>Mucorales</taxon>
        <taxon>Mucorineae</taxon>
        <taxon>Mucoraceae</taxon>
        <taxon>Mucor</taxon>
    </lineage>
</organism>
<name>A0A168MX73_MUCCL</name>
<dbReference type="STRING" id="747725.A0A168MX73"/>
<comment type="caution">
    <text evidence="1">The sequence shown here is derived from an EMBL/GenBank/DDBJ whole genome shotgun (WGS) entry which is preliminary data.</text>
</comment>
<dbReference type="AlphaFoldDB" id="A0A168MX73"/>